<accession>A0A5J6GQ40</accession>
<dbReference type="EMBL" id="CP023699">
    <property type="protein sequence ID" value="QEU96145.1"/>
    <property type="molecule type" value="Genomic_DNA"/>
</dbReference>
<feature type="signal peptide" evidence="2">
    <location>
        <begin position="1"/>
        <end position="17"/>
    </location>
</feature>
<evidence type="ECO:0000313" key="4">
    <source>
        <dbReference type="Proteomes" id="UP000325529"/>
    </source>
</evidence>
<gene>
    <name evidence="3" type="ORF">CP970_39110</name>
</gene>
<reference evidence="3 4" key="1">
    <citation type="submission" date="2017-09" db="EMBL/GenBank/DDBJ databases">
        <authorList>
            <person name="Lee N."/>
            <person name="Cho B.-K."/>
        </authorList>
    </citation>
    <scope>NUCLEOTIDE SEQUENCE [LARGE SCALE GENOMIC DNA]</scope>
    <source>
        <strain evidence="3 4">ATCC 12853</strain>
    </source>
</reference>
<sequence length="103" mass="10908">MTLVLGGALALAPSAAAAGGSSSTAVPASDTSQSRACWGQPERGSAGHYGNSGWCDSGRYRQVIRCETLGGYRYIHYGPWVWAPEKSTAWCNLGDRVVGTWLE</sequence>
<protein>
    <submittedName>
        <fullName evidence="3">Uncharacterized protein</fullName>
    </submittedName>
</protein>
<evidence type="ECO:0000256" key="2">
    <source>
        <dbReference type="SAM" id="SignalP"/>
    </source>
</evidence>
<feature type="region of interest" description="Disordered" evidence="1">
    <location>
        <begin position="14"/>
        <end position="38"/>
    </location>
</feature>
<dbReference type="AlphaFoldDB" id="A0A5J6GQ40"/>
<proteinExistence type="predicted"/>
<keyword evidence="4" id="KW-1185">Reference proteome</keyword>
<name>A0A5J6GQ40_STRKN</name>
<evidence type="ECO:0000256" key="1">
    <source>
        <dbReference type="SAM" id="MobiDB-lite"/>
    </source>
</evidence>
<feature type="chain" id="PRO_5023810952" evidence="2">
    <location>
        <begin position="18"/>
        <end position="103"/>
    </location>
</feature>
<keyword evidence="2" id="KW-0732">Signal</keyword>
<evidence type="ECO:0000313" key="3">
    <source>
        <dbReference type="EMBL" id="QEU96145.1"/>
    </source>
</evidence>
<dbReference type="KEGG" id="ska:CP970_39110"/>
<organism evidence="3 4">
    <name type="scientific">Streptomyces kanamyceticus</name>
    <dbReference type="NCBI Taxonomy" id="1967"/>
    <lineage>
        <taxon>Bacteria</taxon>
        <taxon>Bacillati</taxon>
        <taxon>Actinomycetota</taxon>
        <taxon>Actinomycetes</taxon>
        <taxon>Kitasatosporales</taxon>
        <taxon>Streptomycetaceae</taxon>
        <taxon>Streptomyces</taxon>
    </lineage>
</organism>
<dbReference type="Proteomes" id="UP000325529">
    <property type="component" value="Chromosome"/>
</dbReference>
<feature type="compositionally biased region" description="Low complexity" evidence="1">
    <location>
        <begin position="14"/>
        <end position="29"/>
    </location>
</feature>